<protein>
    <submittedName>
        <fullName evidence="1">Uncharacterized protein</fullName>
    </submittedName>
</protein>
<evidence type="ECO:0000313" key="1">
    <source>
        <dbReference type="EMBL" id="MCZ6162485.1"/>
    </source>
</evidence>
<comment type="caution">
    <text evidence="1">The sequence shown here is derived from an EMBL/GenBank/DDBJ whole genome shotgun (WGS) entry which is preliminary data.</text>
</comment>
<dbReference type="Proteomes" id="UP001075461">
    <property type="component" value="Unassembled WGS sequence"/>
</dbReference>
<accession>A0A9Q4KRZ0</accession>
<dbReference type="AlphaFoldDB" id="A0A9Q4KRZ0"/>
<reference evidence="1" key="1">
    <citation type="submission" date="2022-12" db="EMBL/GenBank/DDBJ databases">
        <title>Species Delineation and Comparative Genomics within the Campylobacter ureolyticus Complex.</title>
        <authorList>
            <person name="Maki J."/>
            <person name="Howard M."/>
            <person name="Connelly S."/>
            <person name="Hardy D.J."/>
            <person name="Cameron A."/>
        </authorList>
    </citation>
    <scope>NUCLEOTIDE SEQUENCE</scope>
    <source>
        <strain evidence="1">URMC_786</strain>
    </source>
</reference>
<proteinExistence type="predicted"/>
<organism evidence="1 2">
    <name type="scientific">Campylobacter ureolyticus</name>
    <dbReference type="NCBI Taxonomy" id="827"/>
    <lineage>
        <taxon>Bacteria</taxon>
        <taxon>Pseudomonadati</taxon>
        <taxon>Campylobacterota</taxon>
        <taxon>Epsilonproteobacteria</taxon>
        <taxon>Campylobacterales</taxon>
        <taxon>Campylobacteraceae</taxon>
        <taxon>Campylobacter</taxon>
    </lineage>
</organism>
<dbReference type="EMBL" id="JAPXGP010000010">
    <property type="protein sequence ID" value="MCZ6162485.1"/>
    <property type="molecule type" value="Genomic_DNA"/>
</dbReference>
<gene>
    <name evidence="1" type="ORF">O6B92_09115</name>
</gene>
<dbReference type="RefSeq" id="WP_269480710.1">
    <property type="nucleotide sequence ID" value="NZ_JAPXGI010000008.1"/>
</dbReference>
<sequence length="116" mass="13773">MKKGEAKIEFFSNLNYLKQEFESGLVVSKFLYKKAKTNKNLKMSYKQFNKYFNDTFKNTHNQSKTALKSKSYLKEYRSSTKDKKIENEPLKLKIQTNSKNVFNAKFGKEFKDEDIL</sequence>
<name>A0A9Q4KRZ0_9BACT</name>
<evidence type="ECO:0000313" key="2">
    <source>
        <dbReference type="Proteomes" id="UP001075461"/>
    </source>
</evidence>